<proteinExistence type="predicted"/>
<dbReference type="InterPro" id="IPR050266">
    <property type="entry name" value="AB_hydrolase_sf"/>
</dbReference>
<dbReference type="RefSeq" id="WP_248824549.1">
    <property type="nucleotide sequence ID" value="NZ_JALKFT010000008.1"/>
</dbReference>
<evidence type="ECO:0000313" key="4">
    <source>
        <dbReference type="Proteomes" id="UP001201873"/>
    </source>
</evidence>
<feature type="domain" description="AB hydrolase-1" evidence="2">
    <location>
        <begin position="31"/>
        <end position="256"/>
    </location>
</feature>
<sequence length="308" mass="32129">MRNCACDLPAGIRRTEVAGLAALRAEVPAGPVVVLLAGFAASKEDWLPVLPALVAAGFDVTALDQRGQYESPGPDDVEGYALTALAGDVHRVAAALGGGPVHLVGHSFGGLVARAAVLAEPTAVRTLTLLSSGPAGIVGRRRAALRTVARVLRQDGQPAVWATLQAVARPRPDHTDAFLRRRFFAHHRAGLVAVSDHLLSAPDQVDELAAVARLAGLPVLVAHGDGDDGWPATVQADMARRLAAHYEVIPAARHDPAADSPQALADLLIRFWQPDHQAKAEAQTEAQAEAETRAHAEGHAQAQVSGAA</sequence>
<dbReference type="InterPro" id="IPR029058">
    <property type="entry name" value="AB_hydrolase_fold"/>
</dbReference>
<feature type="region of interest" description="Disordered" evidence="1">
    <location>
        <begin position="278"/>
        <end position="308"/>
    </location>
</feature>
<dbReference type="Pfam" id="PF00561">
    <property type="entry name" value="Abhydrolase_1"/>
    <property type="match status" value="1"/>
</dbReference>
<dbReference type="Proteomes" id="UP001201873">
    <property type="component" value="Unassembled WGS sequence"/>
</dbReference>
<evidence type="ECO:0000313" key="3">
    <source>
        <dbReference type="EMBL" id="MCK9876244.1"/>
    </source>
</evidence>
<organism evidence="3 4">
    <name type="scientific">Frankia umida</name>
    <dbReference type="NCBI Taxonomy" id="573489"/>
    <lineage>
        <taxon>Bacteria</taxon>
        <taxon>Bacillati</taxon>
        <taxon>Actinomycetota</taxon>
        <taxon>Actinomycetes</taxon>
        <taxon>Frankiales</taxon>
        <taxon>Frankiaceae</taxon>
        <taxon>Frankia</taxon>
    </lineage>
</organism>
<gene>
    <name evidence="3" type="ORF">MXD59_10720</name>
</gene>
<comment type="caution">
    <text evidence="3">The sequence shown here is derived from an EMBL/GenBank/DDBJ whole genome shotgun (WGS) entry which is preliminary data.</text>
</comment>
<accession>A0ABT0JXG8</accession>
<dbReference type="PANTHER" id="PTHR43798">
    <property type="entry name" value="MONOACYLGLYCEROL LIPASE"/>
    <property type="match status" value="1"/>
</dbReference>
<dbReference type="PANTHER" id="PTHR43798:SF5">
    <property type="entry name" value="MONOACYLGLYCEROL LIPASE ABHD6"/>
    <property type="match status" value="1"/>
</dbReference>
<dbReference type="SUPFAM" id="SSF53474">
    <property type="entry name" value="alpha/beta-Hydrolases"/>
    <property type="match status" value="1"/>
</dbReference>
<reference evidence="3 4" key="1">
    <citation type="submission" date="2022-04" db="EMBL/GenBank/DDBJ databases">
        <title>Genome diversity in the genus Frankia.</title>
        <authorList>
            <person name="Carlos-Shanley C."/>
            <person name="Hahn D."/>
        </authorList>
    </citation>
    <scope>NUCLEOTIDE SEQUENCE [LARGE SCALE GENOMIC DNA]</scope>
    <source>
        <strain evidence="3 4">Ag45/Mut15</strain>
    </source>
</reference>
<dbReference type="Gene3D" id="3.40.50.1820">
    <property type="entry name" value="alpha/beta hydrolase"/>
    <property type="match status" value="1"/>
</dbReference>
<keyword evidence="3" id="KW-0378">Hydrolase</keyword>
<dbReference type="GO" id="GO:0016787">
    <property type="term" value="F:hydrolase activity"/>
    <property type="evidence" value="ECO:0007669"/>
    <property type="project" value="UniProtKB-KW"/>
</dbReference>
<feature type="compositionally biased region" description="Low complexity" evidence="1">
    <location>
        <begin position="280"/>
        <end position="289"/>
    </location>
</feature>
<evidence type="ECO:0000259" key="2">
    <source>
        <dbReference type="Pfam" id="PF00561"/>
    </source>
</evidence>
<dbReference type="EMBL" id="JALKFT010000008">
    <property type="protein sequence ID" value="MCK9876244.1"/>
    <property type="molecule type" value="Genomic_DNA"/>
</dbReference>
<name>A0ABT0JXG8_9ACTN</name>
<dbReference type="InterPro" id="IPR000073">
    <property type="entry name" value="AB_hydrolase_1"/>
</dbReference>
<protein>
    <submittedName>
        <fullName evidence="3">Alpha/beta hydrolase</fullName>
    </submittedName>
</protein>
<evidence type="ECO:0000256" key="1">
    <source>
        <dbReference type="SAM" id="MobiDB-lite"/>
    </source>
</evidence>
<keyword evidence="4" id="KW-1185">Reference proteome</keyword>